<proteinExistence type="predicted"/>
<sequence length="134" mass="14757">MLTWMGIILTVVVLALLAKSAMRTSGVAAGTAHARKTGELGALVAAIETTPYSEQATQWDQAIGELWQSYAREEATRLVMEAAERSDADIIQYWIRQVLEVEPEIASEHFTQEFLEEHFQPEVAAKCGRTGCCG</sequence>
<keyword evidence="2" id="KW-1185">Reference proteome</keyword>
<dbReference type="OrthoDB" id="5510904at2"/>
<organism evidence="1 2">
    <name type="scientific">Persicimonas caeni</name>
    <dbReference type="NCBI Taxonomy" id="2292766"/>
    <lineage>
        <taxon>Bacteria</taxon>
        <taxon>Deltaproteobacteria</taxon>
        <taxon>Bradymonadales</taxon>
        <taxon>Bradymonadaceae</taxon>
        <taxon>Persicimonas</taxon>
    </lineage>
</organism>
<gene>
    <name evidence="1" type="ORF">FIV42_20470</name>
</gene>
<dbReference type="EMBL" id="CP041186">
    <property type="protein sequence ID" value="QDG53031.1"/>
    <property type="molecule type" value="Genomic_DNA"/>
</dbReference>
<accession>A0A5B8YCM0</accession>
<dbReference type="Proteomes" id="UP000315995">
    <property type="component" value="Chromosome"/>
</dbReference>
<protein>
    <submittedName>
        <fullName evidence="1">Uncharacterized protein</fullName>
    </submittedName>
</protein>
<dbReference type="RefSeq" id="WP_141199492.1">
    <property type="nucleotide sequence ID" value="NZ_CP041186.1"/>
</dbReference>
<accession>A0A4Y6PXH9</accession>
<reference evidence="1 2" key="1">
    <citation type="submission" date="2019-06" db="EMBL/GenBank/DDBJ databases">
        <title>Persicimonas caeni gen. nov., sp. nov., a predatory bacterium isolated from solar saltern.</title>
        <authorList>
            <person name="Wang S."/>
        </authorList>
    </citation>
    <scope>NUCLEOTIDE SEQUENCE [LARGE SCALE GENOMIC DNA]</scope>
    <source>
        <strain evidence="1 2">YN101</strain>
    </source>
</reference>
<name>A0A4Y6PXH9_PERCE</name>
<evidence type="ECO:0000313" key="1">
    <source>
        <dbReference type="EMBL" id="QDG53031.1"/>
    </source>
</evidence>
<dbReference type="AlphaFoldDB" id="A0A4Y6PXH9"/>
<evidence type="ECO:0000313" key="2">
    <source>
        <dbReference type="Proteomes" id="UP000315995"/>
    </source>
</evidence>